<organism evidence="1 2">
    <name type="scientific">Marchantia polymorpha</name>
    <name type="common">Common liverwort</name>
    <name type="synonym">Marchantia aquatica</name>
    <dbReference type="NCBI Taxonomy" id="3197"/>
    <lineage>
        <taxon>Eukaryota</taxon>
        <taxon>Viridiplantae</taxon>
        <taxon>Streptophyta</taxon>
        <taxon>Embryophyta</taxon>
        <taxon>Marchantiophyta</taxon>
        <taxon>Marchantiopsida</taxon>
        <taxon>Marchantiidae</taxon>
        <taxon>Marchantiales</taxon>
        <taxon>Marchantiaceae</taxon>
        <taxon>Marchantia</taxon>
    </lineage>
</organism>
<dbReference type="EMBL" id="KZ772953">
    <property type="protein sequence ID" value="PTQ27124.1"/>
    <property type="molecule type" value="Genomic_DNA"/>
</dbReference>
<dbReference type="Gramene" id="Mp7g05360.1">
    <property type="protein sequence ID" value="Mp7g05360.1.cds"/>
    <property type="gene ID" value="Mp7g05360"/>
</dbReference>
<gene>
    <name evidence="1" type="ORF">MARPO_0218s0004</name>
</gene>
<keyword evidence="2" id="KW-1185">Reference proteome</keyword>
<evidence type="ECO:0000313" key="1">
    <source>
        <dbReference type="EMBL" id="PTQ27124.1"/>
    </source>
</evidence>
<evidence type="ECO:0000313" key="2">
    <source>
        <dbReference type="Proteomes" id="UP000244005"/>
    </source>
</evidence>
<dbReference type="Proteomes" id="UP000244005">
    <property type="component" value="Unassembled WGS sequence"/>
</dbReference>
<proteinExistence type="predicted"/>
<protein>
    <submittedName>
        <fullName evidence="1">Uncharacterized protein</fullName>
    </submittedName>
</protein>
<reference evidence="2" key="1">
    <citation type="journal article" date="2017" name="Cell">
        <title>Insights into land plant evolution garnered from the Marchantia polymorpha genome.</title>
        <authorList>
            <person name="Bowman J.L."/>
            <person name="Kohchi T."/>
            <person name="Yamato K.T."/>
            <person name="Jenkins J."/>
            <person name="Shu S."/>
            <person name="Ishizaki K."/>
            <person name="Yamaoka S."/>
            <person name="Nishihama R."/>
            <person name="Nakamura Y."/>
            <person name="Berger F."/>
            <person name="Adam C."/>
            <person name="Aki S.S."/>
            <person name="Althoff F."/>
            <person name="Araki T."/>
            <person name="Arteaga-Vazquez M.A."/>
            <person name="Balasubrmanian S."/>
            <person name="Barry K."/>
            <person name="Bauer D."/>
            <person name="Boehm C.R."/>
            <person name="Briginshaw L."/>
            <person name="Caballero-Perez J."/>
            <person name="Catarino B."/>
            <person name="Chen F."/>
            <person name="Chiyoda S."/>
            <person name="Chovatia M."/>
            <person name="Davies K.M."/>
            <person name="Delmans M."/>
            <person name="Demura T."/>
            <person name="Dierschke T."/>
            <person name="Dolan L."/>
            <person name="Dorantes-Acosta A.E."/>
            <person name="Eklund D.M."/>
            <person name="Florent S.N."/>
            <person name="Flores-Sandoval E."/>
            <person name="Fujiyama A."/>
            <person name="Fukuzawa H."/>
            <person name="Galik B."/>
            <person name="Grimanelli D."/>
            <person name="Grimwood J."/>
            <person name="Grossniklaus U."/>
            <person name="Hamada T."/>
            <person name="Haseloff J."/>
            <person name="Hetherington A.J."/>
            <person name="Higo A."/>
            <person name="Hirakawa Y."/>
            <person name="Hundley H.N."/>
            <person name="Ikeda Y."/>
            <person name="Inoue K."/>
            <person name="Inoue S.I."/>
            <person name="Ishida S."/>
            <person name="Jia Q."/>
            <person name="Kakita M."/>
            <person name="Kanazawa T."/>
            <person name="Kawai Y."/>
            <person name="Kawashima T."/>
            <person name="Kennedy M."/>
            <person name="Kinose K."/>
            <person name="Kinoshita T."/>
            <person name="Kohara Y."/>
            <person name="Koide E."/>
            <person name="Komatsu K."/>
            <person name="Kopischke S."/>
            <person name="Kubo M."/>
            <person name="Kyozuka J."/>
            <person name="Lagercrantz U."/>
            <person name="Lin S.S."/>
            <person name="Lindquist E."/>
            <person name="Lipzen A.M."/>
            <person name="Lu C.W."/>
            <person name="De Luna E."/>
            <person name="Martienssen R.A."/>
            <person name="Minamino N."/>
            <person name="Mizutani M."/>
            <person name="Mizutani M."/>
            <person name="Mochizuki N."/>
            <person name="Monte I."/>
            <person name="Mosher R."/>
            <person name="Nagasaki H."/>
            <person name="Nakagami H."/>
            <person name="Naramoto S."/>
            <person name="Nishitani K."/>
            <person name="Ohtani M."/>
            <person name="Okamoto T."/>
            <person name="Okumura M."/>
            <person name="Phillips J."/>
            <person name="Pollak B."/>
            <person name="Reinders A."/>
            <person name="Rovekamp M."/>
            <person name="Sano R."/>
            <person name="Sawa S."/>
            <person name="Schmid M.W."/>
            <person name="Shirakawa M."/>
            <person name="Solano R."/>
            <person name="Spunde A."/>
            <person name="Suetsugu N."/>
            <person name="Sugano S."/>
            <person name="Sugiyama A."/>
            <person name="Sun R."/>
            <person name="Suzuki Y."/>
            <person name="Takenaka M."/>
            <person name="Takezawa D."/>
            <person name="Tomogane H."/>
            <person name="Tsuzuki M."/>
            <person name="Ueda T."/>
            <person name="Umeda M."/>
            <person name="Ward J.M."/>
            <person name="Watanabe Y."/>
            <person name="Yazaki K."/>
            <person name="Yokoyama R."/>
            <person name="Yoshitake Y."/>
            <person name="Yotsui I."/>
            <person name="Zachgo S."/>
            <person name="Schmutz J."/>
        </authorList>
    </citation>
    <scope>NUCLEOTIDE SEQUENCE [LARGE SCALE GENOMIC DNA]</scope>
    <source>
        <strain evidence="2">Tak-1</strain>
    </source>
</reference>
<accession>A0A2R6VZT7</accession>
<dbReference type="AlphaFoldDB" id="A0A2R6VZT7"/>
<name>A0A2R6VZT7_MARPO</name>
<sequence>MASDKFLENWSTDNGMEHALFQIMTAQRSCI</sequence>